<feature type="compositionally biased region" description="Polar residues" evidence="1">
    <location>
        <begin position="1"/>
        <end position="21"/>
    </location>
</feature>
<name>A0AAN7TN47_9PEZI</name>
<proteinExistence type="predicted"/>
<comment type="caution">
    <text evidence="2">The sequence shown here is derived from an EMBL/GenBank/DDBJ whole genome shotgun (WGS) entry which is preliminary data.</text>
</comment>
<evidence type="ECO:0000256" key="1">
    <source>
        <dbReference type="SAM" id="MobiDB-lite"/>
    </source>
</evidence>
<feature type="compositionally biased region" description="Polar residues" evidence="1">
    <location>
        <begin position="76"/>
        <end position="94"/>
    </location>
</feature>
<gene>
    <name evidence="2" type="ORF">LTR62_007966</name>
</gene>
<sequence length="205" mass="20891">MASNEKTGSANRNTDALAGQQQNGGSGEFSSRIGRDEPMQTGGHQPGKLVGNDAVPEFNAETLPAGTAPADRTFKPNPTDTTPPSQQSRDSSSIEADAEQASALDMPGATSGSVNTGVGKPVQGQTSSELRDNKSSDTGLDGIKSGAQGKTVDPRQPENANQRALDKDDAQGKTGGRGTVGGAPAQEREPETASGVATEASKSRN</sequence>
<dbReference type="AlphaFoldDB" id="A0AAN7TN47"/>
<dbReference type="Proteomes" id="UP001310890">
    <property type="component" value="Unassembled WGS sequence"/>
</dbReference>
<protein>
    <submittedName>
        <fullName evidence="2">Uncharacterized protein</fullName>
    </submittedName>
</protein>
<evidence type="ECO:0000313" key="3">
    <source>
        <dbReference type="Proteomes" id="UP001310890"/>
    </source>
</evidence>
<organism evidence="2 3">
    <name type="scientific">Meristemomyces frigidus</name>
    <dbReference type="NCBI Taxonomy" id="1508187"/>
    <lineage>
        <taxon>Eukaryota</taxon>
        <taxon>Fungi</taxon>
        <taxon>Dikarya</taxon>
        <taxon>Ascomycota</taxon>
        <taxon>Pezizomycotina</taxon>
        <taxon>Dothideomycetes</taxon>
        <taxon>Dothideomycetidae</taxon>
        <taxon>Mycosphaerellales</taxon>
        <taxon>Teratosphaeriaceae</taxon>
        <taxon>Meristemomyces</taxon>
    </lineage>
</organism>
<feature type="region of interest" description="Disordered" evidence="1">
    <location>
        <begin position="1"/>
        <end position="205"/>
    </location>
</feature>
<evidence type="ECO:0000313" key="2">
    <source>
        <dbReference type="EMBL" id="KAK5116419.1"/>
    </source>
</evidence>
<reference evidence="2" key="1">
    <citation type="submission" date="2023-08" db="EMBL/GenBank/DDBJ databases">
        <title>Black Yeasts Isolated from many extreme environments.</title>
        <authorList>
            <person name="Coleine C."/>
            <person name="Stajich J.E."/>
            <person name="Selbmann L."/>
        </authorList>
    </citation>
    <scope>NUCLEOTIDE SEQUENCE</scope>
    <source>
        <strain evidence="2">CCFEE 5401</strain>
    </source>
</reference>
<dbReference type="EMBL" id="JAVRRL010000008">
    <property type="protein sequence ID" value="KAK5116419.1"/>
    <property type="molecule type" value="Genomic_DNA"/>
</dbReference>
<accession>A0AAN7TN47</accession>